<dbReference type="NCBIfam" id="NF001377">
    <property type="entry name" value="PRK00278.2-4"/>
    <property type="match status" value="1"/>
</dbReference>
<dbReference type="NCBIfam" id="NF001373">
    <property type="entry name" value="PRK00278.1-6"/>
    <property type="match status" value="1"/>
</dbReference>
<evidence type="ECO:0000256" key="6">
    <source>
        <dbReference type="ARBA" id="ARBA00023141"/>
    </source>
</evidence>
<dbReference type="OrthoDB" id="9804217at2"/>
<evidence type="ECO:0000313" key="11">
    <source>
        <dbReference type="Proteomes" id="UP000288012"/>
    </source>
</evidence>
<dbReference type="EMBL" id="RZGR01000014">
    <property type="protein sequence ID" value="RUQ88220.1"/>
    <property type="molecule type" value="Genomic_DNA"/>
</dbReference>
<keyword evidence="6 8" id="KW-0057">Aromatic amino acid biosynthesis</keyword>
<accession>A0A3S0X488</accession>
<dbReference type="UniPathway" id="UPA00035">
    <property type="reaction ID" value="UER00043"/>
</dbReference>
<reference evidence="10 11" key="1">
    <citation type="submission" date="2018-12" db="EMBL/GenBank/DDBJ databases">
        <title>Legionella sp,whole genome shotgun sequence.</title>
        <authorList>
            <person name="Wu H."/>
        </authorList>
    </citation>
    <scope>NUCLEOTIDE SEQUENCE [LARGE SCALE GENOMIC DNA]</scope>
    <source>
        <strain evidence="11">km714</strain>
    </source>
</reference>
<keyword evidence="5 8" id="KW-0822">Tryptophan biosynthesis</keyword>
<proteinExistence type="inferred from homology"/>
<comment type="pathway">
    <text evidence="2 8">Amino-acid biosynthesis; L-tryptophan biosynthesis; L-tryptophan from chorismate: step 4/5.</text>
</comment>
<dbReference type="PANTHER" id="PTHR22854:SF2">
    <property type="entry name" value="INDOLE-3-GLYCEROL-PHOSPHATE SYNTHASE"/>
    <property type="match status" value="1"/>
</dbReference>
<dbReference type="GO" id="GO:0004640">
    <property type="term" value="F:phosphoribosylanthranilate isomerase activity"/>
    <property type="evidence" value="ECO:0007669"/>
    <property type="project" value="TreeGrafter"/>
</dbReference>
<dbReference type="Proteomes" id="UP000288012">
    <property type="component" value="Unassembled WGS sequence"/>
</dbReference>
<dbReference type="Gene3D" id="3.20.20.70">
    <property type="entry name" value="Aldolase class I"/>
    <property type="match status" value="1"/>
</dbReference>
<comment type="catalytic activity">
    <reaction evidence="1 8">
        <text>1-(2-carboxyphenylamino)-1-deoxy-D-ribulose 5-phosphate + H(+) = (1S,2R)-1-C-(indol-3-yl)glycerol 3-phosphate + CO2 + H2O</text>
        <dbReference type="Rhea" id="RHEA:23476"/>
        <dbReference type="ChEBI" id="CHEBI:15377"/>
        <dbReference type="ChEBI" id="CHEBI:15378"/>
        <dbReference type="ChEBI" id="CHEBI:16526"/>
        <dbReference type="ChEBI" id="CHEBI:58613"/>
        <dbReference type="ChEBI" id="CHEBI:58866"/>
        <dbReference type="EC" id="4.1.1.48"/>
    </reaction>
</comment>
<evidence type="ECO:0000256" key="4">
    <source>
        <dbReference type="ARBA" id="ARBA00022793"/>
    </source>
</evidence>
<evidence type="ECO:0000313" key="10">
    <source>
        <dbReference type="EMBL" id="RUQ88220.1"/>
    </source>
</evidence>
<dbReference type="FunFam" id="3.20.20.70:FF:000024">
    <property type="entry name" value="Indole-3-glycerol phosphate synthase"/>
    <property type="match status" value="1"/>
</dbReference>
<dbReference type="InterPro" id="IPR011060">
    <property type="entry name" value="RibuloseP-bd_barrel"/>
</dbReference>
<keyword evidence="11" id="KW-1185">Reference proteome</keyword>
<dbReference type="InterPro" id="IPR013785">
    <property type="entry name" value="Aldolase_TIM"/>
</dbReference>
<evidence type="ECO:0000256" key="2">
    <source>
        <dbReference type="ARBA" id="ARBA00004696"/>
    </source>
</evidence>
<gene>
    <name evidence="8 10" type="primary">trpC</name>
    <name evidence="10" type="ORF">EKM59_05975</name>
</gene>
<organism evidence="10 11">
    <name type="scientific">Legionella septentrionalis</name>
    <dbReference type="NCBI Taxonomy" id="2498109"/>
    <lineage>
        <taxon>Bacteria</taxon>
        <taxon>Pseudomonadati</taxon>
        <taxon>Pseudomonadota</taxon>
        <taxon>Gammaproteobacteria</taxon>
        <taxon>Legionellales</taxon>
        <taxon>Legionellaceae</taxon>
        <taxon>Legionella</taxon>
    </lineage>
</organism>
<keyword evidence="3 8" id="KW-0028">Amino-acid biosynthesis</keyword>
<name>A0A3S0X488_9GAMM</name>
<dbReference type="Pfam" id="PF00218">
    <property type="entry name" value="IGPS"/>
    <property type="match status" value="1"/>
</dbReference>
<dbReference type="HAMAP" id="MF_00134_B">
    <property type="entry name" value="IGPS_B"/>
    <property type="match status" value="1"/>
</dbReference>
<dbReference type="EC" id="4.1.1.48" evidence="8"/>
<evidence type="ECO:0000259" key="9">
    <source>
        <dbReference type="Pfam" id="PF00218"/>
    </source>
</evidence>
<evidence type="ECO:0000256" key="1">
    <source>
        <dbReference type="ARBA" id="ARBA00001633"/>
    </source>
</evidence>
<dbReference type="SUPFAM" id="SSF51366">
    <property type="entry name" value="Ribulose-phoshate binding barrel"/>
    <property type="match status" value="1"/>
</dbReference>
<dbReference type="GO" id="GO:0004425">
    <property type="term" value="F:indole-3-glycerol-phosphate synthase activity"/>
    <property type="evidence" value="ECO:0007669"/>
    <property type="project" value="UniProtKB-UniRule"/>
</dbReference>
<dbReference type="RefSeq" id="WP_127032721.1">
    <property type="nucleotide sequence ID" value="NZ_RZGR01000014.1"/>
</dbReference>
<evidence type="ECO:0000256" key="3">
    <source>
        <dbReference type="ARBA" id="ARBA00022605"/>
    </source>
</evidence>
<protein>
    <recommendedName>
        <fullName evidence="8">Indole-3-glycerol phosphate synthase</fullName>
        <shortName evidence="8">IGPS</shortName>
        <ecNumber evidence="8">4.1.1.48</ecNumber>
    </recommendedName>
</protein>
<dbReference type="PANTHER" id="PTHR22854">
    <property type="entry name" value="TRYPTOPHAN BIOSYNTHESIS PROTEIN"/>
    <property type="match status" value="1"/>
</dbReference>
<dbReference type="InterPro" id="IPR045186">
    <property type="entry name" value="Indole-3-glycerol_P_synth"/>
</dbReference>
<dbReference type="InterPro" id="IPR013798">
    <property type="entry name" value="Indole-3-glycerol_P_synth_dom"/>
</dbReference>
<dbReference type="CDD" id="cd00331">
    <property type="entry name" value="IGPS"/>
    <property type="match status" value="1"/>
</dbReference>
<keyword evidence="4 8" id="KW-0210">Decarboxylase</keyword>
<dbReference type="GO" id="GO:0000162">
    <property type="term" value="P:L-tryptophan biosynthetic process"/>
    <property type="evidence" value="ECO:0007669"/>
    <property type="project" value="UniProtKB-UniRule"/>
</dbReference>
<keyword evidence="7 8" id="KW-0456">Lyase</keyword>
<sequence length="256" mass="28248">MMSILSKIYEYKKEEVAQAKKLRPLNALATVPPFPIRDFVKAIADNRPAIIAEIKKASPSKGVICPDFNVEAIAKTYTQHGAACLSVLTDVHFFQGNPSFLHVAKTHSSLPILRKDFIIDSYQIHESLALGADCILLIAAMLDDQQMLDYCRLAQELGMSVLVESHDRTELERALQLPTPLIGINNRSLHTFQTTLQQSIDLKKHIPSNKLIVSESGIHSAVDIKKLEASGIHAFLIGESLMKATDAGALLQSFLH</sequence>
<dbReference type="PROSITE" id="PS00614">
    <property type="entry name" value="IGPS"/>
    <property type="match status" value="1"/>
</dbReference>
<evidence type="ECO:0000256" key="7">
    <source>
        <dbReference type="ARBA" id="ARBA00023239"/>
    </source>
</evidence>
<evidence type="ECO:0000256" key="8">
    <source>
        <dbReference type="HAMAP-Rule" id="MF_00134"/>
    </source>
</evidence>
<dbReference type="InterPro" id="IPR001468">
    <property type="entry name" value="Indole-3-GlycerolPSynthase_CS"/>
</dbReference>
<comment type="similarity">
    <text evidence="8">Belongs to the TrpC family.</text>
</comment>
<comment type="caution">
    <text evidence="10">The sequence shown here is derived from an EMBL/GenBank/DDBJ whole genome shotgun (WGS) entry which is preliminary data.</text>
</comment>
<dbReference type="AlphaFoldDB" id="A0A3S0X488"/>
<evidence type="ECO:0000256" key="5">
    <source>
        <dbReference type="ARBA" id="ARBA00022822"/>
    </source>
</evidence>
<feature type="domain" description="Indole-3-glycerol phosphate synthase" evidence="9">
    <location>
        <begin position="5"/>
        <end position="251"/>
    </location>
</feature>